<keyword evidence="5 8" id="KW-0378">Hydrolase</keyword>
<dbReference type="Pfam" id="PF03663">
    <property type="entry name" value="Glyco_hydro_76"/>
    <property type="match status" value="1"/>
</dbReference>
<dbReference type="EC" id="3.2.1.101" evidence="3 8"/>
<feature type="signal peptide" evidence="9">
    <location>
        <begin position="1"/>
        <end position="20"/>
    </location>
</feature>
<evidence type="ECO:0000256" key="1">
    <source>
        <dbReference type="ARBA" id="ARBA00001452"/>
    </source>
</evidence>
<proteinExistence type="inferred from homology"/>
<evidence type="ECO:0000313" key="10">
    <source>
        <dbReference type="EMBL" id="KAK7524432.1"/>
    </source>
</evidence>
<accession>A0ABR1L031</accession>
<feature type="chain" id="PRO_5046264669" description="Mannan endo-1,6-alpha-mannosidase" evidence="9">
    <location>
        <begin position="21"/>
        <end position="482"/>
    </location>
</feature>
<comment type="catalytic activity">
    <reaction evidence="1 8">
        <text>Random hydrolysis of (1-&gt;6)-alpha-D-mannosidic linkages in unbranched (1-&gt;6)-mannans.</text>
        <dbReference type="EC" id="3.2.1.101"/>
    </reaction>
</comment>
<dbReference type="Gene3D" id="1.50.10.20">
    <property type="match status" value="1"/>
</dbReference>
<evidence type="ECO:0000313" key="11">
    <source>
        <dbReference type="Proteomes" id="UP001363622"/>
    </source>
</evidence>
<dbReference type="PANTHER" id="PTHR12145:SF36">
    <property type="entry name" value="MANNAN ENDO-1,6-ALPHA-MANNOSIDASE DCW1"/>
    <property type="match status" value="1"/>
</dbReference>
<name>A0ABR1L031_9PEZI</name>
<dbReference type="PIRSF" id="PIRSF016302">
    <property type="entry name" value="Man_a_manosd"/>
    <property type="match status" value="1"/>
</dbReference>
<evidence type="ECO:0000256" key="8">
    <source>
        <dbReference type="PIRNR" id="PIRNR016302"/>
    </source>
</evidence>
<dbReference type="SUPFAM" id="SSF48208">
    <property type="entry name" value="Six-hairpin glycosidases"/>
    <property type="match status" value="1"/>
</dbReference>
<keyword evidence="7 8" id="KW-0326">Glycosidase</keyword>
<evidence type="ECO:0000256" key="7">
    <source>
        <dbReference type="ARBA" id="ARBA00023295"/>
    </source>
</evidence>
<dbReference type="Proteomes" id="UP001363622">
    <property type="component" value="Unassembled WGS sequence"/>
</dbReference>
<evidence type="ECO:0000256" key="9">
    <source>
        <dbReference type="SAM" id="SignalP"/>
    </source>
</evidence>
<gene>
    <name evidence="10" type="ORF">IWZ03DRAFT_24668</name>
</gene>
<organism evidence="10 11">
    <name type="scientific">Phyllosticta citriasiana</name>
    <dbReference type="NCBI Taxonomy" id="595635"/>
    <lineage>
        <taxon>Eukaryota</taxon>
        <taxon>Fungi</taxon>
        <taxon>Dikarya</taxon>
        <taxon>Ascomycota</taxon>
        <taxon>Pezizomycotina</taxon>
        <taxon>Dothideomycetes</taxon>
        <taxon>Dothideomycetes incertae sedis</taxon>
        <taxon>Botryosphaeriales</taxon>
        <taxon>Phyllostictaceae</taxon>
        <taxon>Phyllosticta</taxon>
    </lineage>
</organism>
<evidence type="ECO:0000256" key="5">
    <source>
        <dbReference type="ARBA" id="ARBA00022801"/>
    </source>
</evidence>
<reference evidence="10 11" key="1">
    <citation type="submission" date="2024-04" db="EMBL/GenBank/DDBJ databases">
        <title>Phyllosticta paracitricarpa is synonymous to the EU quarantine fungus P. citricarpa based on phylogenomic analyses.</title>
        <authorList>
            <consortium name="Lawrence Berkeley National Laboratory"/>
            <person name="Van Ingen-Buijs V.A."/>
            <person name="Van Westerhoven A.C."/>
            <person name="Haridas S."/>
            <person name="Skiadas P."/>
            <person name="Martin F."/>
            <person name="Groenewald J.Z."/>
            <person name="Crous P.W."/>
            <person name="Seidl M.F."/>
        </authorList>
    </citation>
    <scope>NUCLEOTIDE SEQUENCE [LARGE SCALE GENOMIC DNA]</scope>
    <source>
        <strain evidence="10 11">CBS 123371</strain>
    </source>
</reference>
<keyword evidence="4 9" id="KW-0732">Signal</keyword>
<dbReference type="InterPro" id="IPR008928">
    <property type="entry name" value="6-hairpin_glycosidase_sf"/>
</dbReference>
<evidence type="ECO:0000256" key="4">
    <source>
        <dbReference type="ARBA" id="ARBA00022729"/>
    </source>
</evidence>
<dbReference type="PANTHER" id="PTHR12145">
    <property type="entry name" value="MANNAN ENDO-1,6-ALPHA-MANNOSIDASE DCW1"/>
    <property type="match status" value="1"/>
</dbReference>
<evidence type="ECO:0000256" key="3">
    <source>
        <dbReference type="ARBA" id="ARBA00012350"/>
    </source>
</evidence>
<dbReference type="GO" id="GO:0016787">
    <property type="term" value="F:hydrolase activity"/>
    <property type="evidence" value="ECO:0007669"/>
    <property type="project" value="UniProtKB-KW"/>
</dbReference>
<dbReference type="EMBL" id="JBBPHU010000001">
    <property type="protein sequence ID" value="KAK7524432.1"/>
    <property type="molecule type" value="Genomic_DNA"/>
</dbReference>
<keyword evidence="6" id="KW-0325">Glycoprotein</keyword>
<evidence type="ECO:0000256" key="6">
    <source>
        <dbReference type="ARBA" id="ARBA00023180"/>
    </source>
</evidence>
<sequence>MKLNSYPFFLTASVATLSSAASFDPTNRDSVTSAAKQLASGLFSYYEPTYGVGVFPKSLWWQAGAAWDALVNYWFLTGDDTYNSDAQSALLAQGFEGFQPLNQTASMTNDEIAIWALAGVTAAERSFPSNGTNYIDLSIASFESLLARWDDSNSTQSTCGVPAGGLRMGIWTFSTLYDYKNTMSTALLFQLSARLARYTGNVTYTDTAVKTYDWLEKAGLIDADGSVYDGLTDYFSSSANSSSEDDCSGSVQIDHLQWSHTSAALLQGALILANITTDSVWRTRSLTLLSGIENVFYPASPNAVPATSTNNNATVLVEAACEPVATCNKEQVGFKGLAARWLAWGAVSAPASMNIPARVADKISGTASAAHQRCNDTLCTGRWFELAEQYDVGDISSFTGLGQQLSAFEAVLAPLVNSSIVLQRSGTTATVNGSAVATLTGTASSTMATGARQTGAATRLSGVAGVQGLALVMAVVVMALAL</sequence>
<comment type="similarity">
    <text evidence="2 8">Belongs to the glycosyl hydrolase 76 family.</text>
</comment>
<protein>
    <recommendedName>
        <fullName evidence="3 8">Mannan endo-1,6-alpha-mannosidase</fullName>
        <ecNumber evidence="3 8">3.2.1.101</ecNumber>
    </recommendedName>
</protein>
<dbReference type="InterPro" id="IPR014480">
    <property type="entry name" value="Mannan-1_6-alpha_mannosidase"/>
</dbReference>
<comment type="caution">
    <text evidence="10">The sequence shown here is derived from an EMBL/GenBank/DDBJ whole genome shotgun (WGS) entry which is preliminary data.</text>
</comment>
<dbReference type="InterPro" id="IPR005198">
    <property type="entry name" value="Glyco_hydro_76"/>
</dbReference>
<evidence type="ECO:0000256" key="2">
    <source>
        <dbReference type="ARBA" id="ARBA00009699"/>
    </source>
</evidence>
<keyword evidence="11" id="KW-1185">Reference proteome</keyword>